<feature type="domain" description="Type II secretion system protein GspF" evidence="7">
    <location>
        <begin position="156"/>
        <end position="279"/>
    </location>
</feature>
<dbReference type="InterPro" id="IPR018076">
    <property type="entry name" value="T2SS_GspF_dom"/>
</dbReference>
<dbReference type="KEGG" id="bfz:BAU07_16905"/>
<dbReference type="AlphaFoldDB" id="A0A193GGK4"/>
<evidence type="ECO:0000313" key="8">
    <source>
        <dbReference type="EMBL" id="ANN78566.1"/>
    </source>
</evidence>
<dbReference type="Proteomes" id="UP000091926">
    <property type="component" value="Chromosome"/>
</dbReference>
<keyword evidence="2" id="KW-1003">Cell membrane</keyword>
<dbReference type="PANTHER" id="PTHR35007:SF2">
    <property type="entry name" value="PILUS ASSEMBLE PROTEIN"/>
    <property type="match status" value="1"/>
</dbReference>
<gene>
    <name evidence="8" type="ORF">BAU07_16905</name>
</gene>
<evidence type="ECO:0000256" key="2">
    <source>
        <dbReference type="ARBA" id="ARBA00022475"/>
    </source>
</evidence>
<name>A0A193GGK4_9BORD</name>
<proteinExistence type="predicted"/>
<keyword evidence="4 6" id="KW-1133">Transmembrane helix</keyword>
<dbReference type="GO" id="GO:0005886">
    <property type="term" value="C:plasma membrane"/>
    <property type="evidence" value="ECO:0007669"/>
    <property type="project" value="UniProtKB-SubCell"/>
</dbReference>
<dbReference type="RefSeq" id="WP_066659804.1">
    <property type="nucleotide sequence ID" value="NZ_CBCSCL010000018.1"/>
</dbReference>
<accession>A0A193GGK4</accession>
<dbReference type="Pfam" id="PF00482">
    <property type="entry name" value="T2SSF"/>
    <property type="match status" value="1"/>
</dbReference>
<evidence type="ECO:0000256" key="4">
    <source>
        <dbReference type="ARBA" id="ARBA00022989"/>
    </source>
</evidence>
<organism evidence="8 9">
    <name type="scientific">Bordetella flabilis</name>
    <dbReference type="NCBI Taxonomy" id="463014"/>
    <lineage>
        <taxon>Bacteria</taxon>
        <taxon>Pseudomonadati</taxon>
        <taxon>Pseudomonadota</taxon>
        <taxon>Betaproteobacteria</taxon>
        <taxon>Burkholderiales</taxon>
        <taxon>Alcaligenaceae</taxon>
        <taxon>Bordetella</taxon>
    </lineage>
</organism>
<evidence type="ECO:0000256" key="6">
    <source>
        <dbReference type="SAM" id="Phobius"/>
    </source>
</evidence>
<sequence>MQWVAIIMAATFAIGAAVVLRPALRPVGRTHPVAGTLPPVWRAAWPWLEGMAPMAATLLSWRRRMRLADRILRAGLPGRFTPGHVVAAQWACGVCGMVCVIAMMAGAVPQVEGMTLMSGAIAGALGAATAPGLWLRGEVRRRAARMARELPFLLDMTTLCVEAGLNLQGALQQAAQQGPAGPLRDELLRALGDMRAGMPRGEALRAWSRRANVAGVRALTVALAQADTLGMSLGPILRAQSERRRAERFHHAEKLAMQAPVKMLFPLIGCIFPCTFIVLAFPIAVQFWQVAQ</sequence>
<feature type="transmembrane region" description="Helical" evidence="6">
    <location>
        <begin position="82"/>
        <end position="108"/>
    </location>
</feature>
<dbReference type="OrthoDB" id="9810662at2"/>
<keyword evidence="5 6" id="KW-0472">Membrane</keyword>
<evidence type="ECO:0000256" key="5">
    <source>
        <dbReference type="ARBA" id="ARBA00023136"/>
    </source>
</evidence>
<feature type="transmembrane region" description="Helical" evidence="6">
    <location>
        <begin position="44"/>
        <end position="61"/>
    </location>
</feature>
<evidence type="ECO:0000313" key="9">
    <source>
        <dbReference type="Proteomes" id="UP000091926"/>
    </source>
</evidence>
<dbReference type="PANTHER" id="PTHR35007">
    <property type="entry name" value="INTEGRAL MEMBRANE PROTEIN-RELATED"/>
    <property type="match status" value="1"/>
</dbReference>
<evidence type="ECO:0000259" key="7">
    <source>
        <dbReference type="Pfam" id="PF00482"/>
    </source>
</evidence>
<dbReference type="EMBL" id="CP016172">
    <property type="protein sequence ID" value="ANN78566.1"/>
    <property type="molecule type" value="Genomic_DNA"/>
</dbReference>
<feature type="transmembrane region" description="Helical" evidence="6">
    <location>
        <begin position="264"/>
        <end position="288"/>
    </location>
</feature>
<feature type="transmembrane region" description="Helical" evidence="6">
    <location>
        <begin position="114"/>
        <end position="135"/>
    </location>
</feature>
<evidence type="ECO:0000256" key="3">
    <source>
        <dbReference type="ARBA" id="ARBA00022692"/>
    </source>
</evidence>
<reference evidence="8 9" key="1">
    <citation type="submission" date="2016-06" db="EMBL/GenBank/DDBJ databases">
        <title>Complete genome sequences of Bordetella bronchialis and Bordetella flabilis.</title>
        <authorList>
            <person name="LiPuma J.J."/>
            <person name="Spilker T."/>
        </authorList>
    </citation>
    <scope>NUCLEOTIDE SEQUENCE [LARGE SCALE GENOMIC DNA]</scope>
    <source>
        <strain evidence="8 9">AU10664</strain>
    </source>
</reference>
<protein>
    <recommendedName>
        <fullName evidence="7">Type II secretion system protein GspF domain-containing protein</fullName>
    </recommendedName>
</protein>
<keyword evidence="9" id="KW-1185">Reference proteome</keyword>
<evidence type="ECO:0000256" key="1">
    <source>
        <dbReference type="ARBA" id="ARBA00004651"/>
    </source>
</evidence>
<dbReference type="STRING" id="463014.BAU07_16905"/>
<comment type="subcellular location">
    <subcellularLocation>
        <location evidence="1">Cell membrane</location>
        <topology evidence="1">Multi-pass membrane protein</topology>
    </subcellularLocation>
</comment>
<keyword evidence="3 6" id="KW-0812">Transmembrane</keyword>